<dbReference type="AlphaFoldDB" id="A0A9Q8WNE1"/>
<name>A0A9Q8WNE1_9PEZI</name>
<gene>
    <name evidence="2" type="ORF">CLUP02_14543</name>
</gene>
<dbReference type="EMBL" id="CP019480">
    <property type="protein sequence ID" value="UQC89015.1"/>
    <property type="molecule type" value="Genomic_DNA"/>
</dbReference>
<dbReference type="RefSeq" id="XP_049150616.1">
    <property type="nucleotide sequence ID" value="XM_049293470.1"/>
</dbReference>
<reference evidence="2" key="1">
    <citation type="journal article" date="2021" name="Mol. Plant Microbe Interact.">
        <title>Complete Genome Sequence of the Plant-Pathogenic Fungus Colletotrichum lupini.</title>
        <authorList>
            <person name="Baroncelli R."/>
            <person name="Pensec F."/>
            <person name="Da Lio D."/>
            <person name="Boufleur T."/>
            <person name="Vicente I."/>
            <person name="Sarrocco S."/>
            <person name="Picot A."/>
            <person name="Baraldi E."/>
            <person name="Sukno S."/>
            <person name="Thon M."/>
            <person name="Le Floch G."/>
        </authorList>
    </citation>
    <scope>NUCLEOTIDE SEQUENCE</scope>
    <source>
        <strain evidence="2">IMI 504893</strain>
    </source>
</reference>
<protein>
    <submittedName>
        <fullName evidence="2">Uncharacterized protein</fullName>
    </submittedName>
</protein>
<evidence type="ECO:0000313" key="2">
    <source>
        <dbReference type="EMBL" id="UQC89015.1"/>
    </source>
</evidence>
<dbReference type="Proteomes" id="UP000830671">
    <property type="component" value="Chromosome 8"/>
</dbReference>
<organism evidence="2 3">
    <name type="scientific">Colletotrichum lupini</name>
    <dbReference type="NCBI Taxonomy" id="145971"/>
    <lineage>
        <taxon>Eukaryota</taxon>
        <taxon>Fungi</taxon>
        <taxon>Dikarya</taxon>
        <taxon>Ascomycota</taxon>
        <taxon>Pezizomycotina</taxon>
        <taxon>Sordariomycetes</taxon>
        <taxon>Hypocreomycetidae</taxon>
        <taxon>Glomerellales</taxon>
        <taxon>Glomerellaceae</taxon>
        <taxon>Colletotrichum</taxon>
        <taxon>Colletotrichum acutatum species complex</taxon>
    </lineage>
</organism>
<evidence type="ECO:0000256" key="1">
    <source>
        <dbReference type="SAM" id="MobiDB-lite"/>
    </source>
</evidence>
<dbReference type="GeneID" id="73348480"/>
<keyword evidence="3" id="KW-1185">Reference proteome</keyword>
<evidence type="ECO:0000313" key="3">
    <source>
        <dbReference type="Proteomes" id="UP000830671"/>
    </source>
</evidence>
<sequence>MDWKTFLVFIKFCGPNRTEHGKHVVPALRHICTSDAGRTEAPPLTNEVQCRKFACIFHSRCVIVFACPLTRSASRDDGHISLRHGLEKHYVNNQRRVSNIIALRVGNWKCQLELAETWQGSRRTDGVNAFDTGDDVCLVGMLLDSNILPVTDIIQPGLLNLTGLSLLRHFKTEIRTVVEKSYAYYSLHNLSPFFFTAILLQNSLQSVPRAWDSRAGFKRGNNEEVIHGQRKHLNDAGKAPKTVRGNKLKRPLAIRLTLTYASVRQWYSLAYSLPQLLLTGSLLPTSGGADHLALAADTPEPSRWEEKTTPPTNGGMRLPEDW</sequence>
<feature type="region of interest" description="Disordered" evidence="1">
    <location>
        <begin position="292"/>
        <end position="322"/>
    </location>
</feature>
<accession>A0A9Q8WNE1</accession>
<dbReference type="KEGG" id="clup:CLUP02_14543"/>
<proteinExistence type="predicted"/>